<feature type="domain" description="ABC-2 type transporter transmembrane" evidence="6">
    <location>
        <begin position="19"/>
        <end position="447"/>
    </location>
</feature>
<keyword evidence="8" id="KW-1185">Reference proteome</keyword>
<feature type="transmembrane region" description="Helical" evidence="5">
    <location>
        <begin position="372"/>
        <end position="392"/>
    </location>
</feature>
<dbReference type="AlphaFoldDB" id="A0A2Z3GTC4"/>
<accession>A0A2Z3GTC4</accession>
<comment type="subcellular location">
    <subcellularLocation>
        <location evidence="1">Membrane</location>
        <topology evidence="1">Multi-pass membrane protein</topology>
    </subcellularLocation>
</comment>
<feature type="transmembrane region" description="Helical" evidence="5">
    <location>
        <begin position="337"/>
        <end position="360"/>
    </location>
</feature>
<gene>
    <name evidence="7" type="ORF">DDQ68_20445</name>
</gene>
<proteinExistence type="predicted"/>
<dbReference type="GO" id="GO:0140359">
    <property type="term" value="F:ABC-type transporter activity"/>
    <property type="evidence" value="ECO:0007669"/>
    <property type="project" value="InterPro"/>
</dbReference>
<evidence type="ECO:0000256" key="3">
    <source>
        <dbReference type="ARBA" id="ARBA00022989"/>
    </source>
</evidence>
<dbReference type="InterPro" id="IPR013525">
    <property type="entry name" value="ABC2_TM"/>
</dbReference>
<feature type="transmembrane region" description="Helical" evidence="5">
    <location>
        <begin position="425"/>
        <end position="450"/>
    </location>
</feature>
<dbReference type="RefSeq" id="WP_109657958.1">
    <property type="nucleotide sequence ID" value="NZ_CP029145.1"/>
</dbReference>
<dbReference type="GO" id="GO:0016020">
    <property type="term" value="C:membrane"/>
    <property type="evidence" value="ECO:0007669"/>
    <property type="project" value="UniProtKB-SubCell"/>
</dbReference>
<evidence type="ECO:0000256" key="2">
    <source>
        <dbReference type="ARBA" id="ARBA00022692"/>
    </source>
</evidence>
<reference evidence="8" key="1">
    <citation type="submission" date="2018-04" db="EMBL/GenBank/DDBJ databases">
        <title>Complete genome of Antarctic heterotrophic bacterium Hymenobacter nivis.</title>
        <authorList>
            <person name="Terashima M."/>
        </authorList>
    </citation>
    <scope>NUCLEOTIDE SEQUENCE [LARGE SCALE GENOMIC DNA]</scope>
    <source>
        <strain evidence="8">NBRC 111535</strain>
    </source>
</reference>
<name>A0A2Z3GTC4_9BACT</name>
<evidence type="ECO:0000313" key="7">
    <source>
        <dbReference type="EMBL" id="AWM34937.1"/>
    </source>
</evidence>
<dbReference type="Pfam" id="PF12698">
    <property type="entry name" value="ABC2_membrane_3"/>
    <property type="match status" value="1"/>
</dbReference>
<evidence type="ECO:0000259" key="6">
    <source>
        <dbReference type="Pfam" id="PF12698"/>
    </source>
</evidence>
<keyword evidence="4 5" id="KW-0472">Membrane</keyword>
<sequence length="474" mass="50746">MDKIWLIIQREYLTRVRKKSFLVISLLAPVLLAASSLAIGKLSMGGGPDIVAVYDESQLHLLSQLVSTDDVQFVPALGTSLAASEAAFKKSKTKEDALLYVPAGISIDSTRGIQLLGNGNVPLKRQRDVRTAVSKALGALKMERSGLKQATIDALQARIELTTIDLTQQGGRRNDVGVTTAMAYVLSILVYFFIFTYGVQVMRGVSEEKSNRIMEVMISSVKPFQLMMGKILGIAGVVLTQFGLWLALSWGLTTVLVPLLLKDKAPVVAAASRPAAPATIATTAPADGTAAAPGAIDARPSSAAAAANADELPIAAPRAGAPFSIWKVLDGLPVGRIIGGFLFFFLGGYLLYSAMFAAIGSAVDDQTDAQQFMLPVTVPLIISYIVSINVIINGDPNGALAFWLSMIPFTSPIAMVMRLPFGVPLWQLLLSGTLLIVGFVGTTWVAARIYRVGILMYGKKVTYKELGKWMFYKG</sequence>
<evidence type="ECO:0000256" key="4">
    <source>
        <dbReference type="ARBA" id="ARBA00023136"/>
    </source>
</evidence>
<dbReference type="PANTHER" id="PTHR43471">
    <property type="entry name" value="ABC TRANSPORTER PERMEASE"/>
    <property type="match status" value="1"/>
</dbReference>
<dbReference type="PANTHER" id="PTHR43471:SF3">
    <property type="entry name" value="ABC TRANSPORTER PERMEASE PROTEIN NATB"/>
    <property type="match status" value="1"/>
</dbReference>
<dbReference type="OrthoDB" id="9768837at2"/>
<keyword evidence="3 5" id="KW-1133">Transmembrane helix</keyword>
<feature type="transmembrane region" description="Helical" evidence="5">
    <location>
        <begin position="181"/>
        <end position="199"/>
    </location>
</feature>
<evidence type="ECO:0000256" key="1">
    <source>
        <dbReference type="ARBA" id="ARBA00004141"/>
    </source>
</evidence>
<organism evidence="7 8">
    <name type="scientific">Hymenobacter nivis</name>
    <dbReference type="NCBI Taxonomy" id="1850093"/>
    <lineage>
        <taxon>Bacteria</taxon>
        <taxon>Pseudomonadati</taxon>
        <taxon>Bacteroidota</taxon>
        <taxon>Cytophagia</taxon>
        <taxon>Cytophagales</taxon>
        <taxon>Hymenobacteraceae</taxon>
        <taxon>Hymenobacter</taxon>
    </lineage>
</organism>
<feature type="transmembrane region" description="Helical" evidence="5">
    <location>
        <begin position="399"/>
        <end position="419"/>
    </location>
</feature>
<protein>
    <submittedName>
        <fullName evidence="7">ABC transporter permease</fullName>
    </submittedName>
</protein>
<dbReference type="SUPFAM" id="SSF53850">
    <property type="entry name" value="Periplasmic binding protein-like II"/>
    <property type="match status" value="1"/>
</dbReference>
<feature type="transmembrane region" description="Helical" evidence="5">
    <location>
        <begin position="21"/>
        <end position="39"/>
    </location>
</feature>
<dbReference type="KEGG" id="hnv:DDQ68_20445"/>
<evidence type="ECO:0000256" key="5">
    <source>
        <dbReference type="SAM" id="Phobius"/>
    </source>
</evidence>
<dbReference type="Gene3D" id="3.40.190.10">
    <property type="entry name" value="Periplasmic binding protein-like II"/>
    <property type="match status" value="1"/>
</dbReference>
<evidence type="ECO:0000313" key="8">
    <source>
        <dbReference type="Proteomes" id="UP000245999"/>
    </source>
</evidence>
<keyword evidence="2 5" id="KW-0812">Transmembrane</keyword>
<dbReference type="EMBL" id="CP029145">
    <property type="protein sequence ID" value="AWM34937.1"/>
    <property type="molecule type" value="Genomic_DNA"/>
</dbReference>
<dbReference type="Proteomes" id="UP000245999">
    <property type="component" value="Chromosome"/>
</dbReference>